<sequence>MYVIIIAAGSGERISDDIKNTPKSLIAVNNKPIIEYQIDILKQMKLDRIVVITGSNNEKFELKNVQYIKDVNYNEHDILGSLMEAKDYIKNDVLILYSDIIFEAKIIEKILGSKSDISIAVDMNWEKRYENRSAHPKTEAENVLLNEEKNIMQIKKNIQNEKSLIGEFIGIMKLSAEGSKIFVKKYEELLKN</sequence>
<dbReference type="PANTHER" id="PTHR43584">
    <property type="entry name" value="NUCLEOTIDYL TRANSFERASE"/>
    <property type="match status" value="1"/>
</dbReference>
<feature type="coiled-coil region" evidence="3">
    <location>
        <begin position="137"/>
        <end position="164"/>
    </location>
</feature>
<gene>
    <name evidence="5" type="ORF">METZ01_LOCUS295963</name>
</gene>
<organism evidence="5">
    <name type="scientific">marine metagenome</name>
    <dbReference type="NCBI Taxonomy" id="408172"/>
    <lineage>
        <taxon>unclassified sequences</taxon>
        <taxon>metagenomes</taxon>
        <taxon>ecological metagenomes</taxon>
    </lineage>
</organism>
<evidence type="ECO:0000259" key="4">
    <source>
        <dbReference type="Pfam" id="PF12804"/>
    </source>
</evidence>
<dbReference type="SUPFAM" id="SSF53448">
    <property type="entry name" value="Nucleotide-diphospho-sugar transferases"/>
    <property type="match status" value="1"/>
</dbReference>
<evidence type="ECO:0000256" key="3">
    <source>
        <dbReference type="SAM" id="Coils"/>
    </source>
</evidence>
<evidence type="ECO:0000313" key="5">
    <source>
        <dbReference type="EMBL" id="SVC43109.1"/>
    </source>
</evidence>
<name>A0A382M2D2_9ZZZZ</name>
<reference evidence="5" key="1">
    <citation type="submission" date="2018-05" db="EMBL/GenBank/DDBJ databases">
        <authorList>
            <person name="Lanie J.A."/>
            <person name="Ng W.-L."/>
            <person name="Kazmierczak K.M."/>
            <person name="Andrzejewski T.M."/>
            <person name="Davidsen T.M."/>
            <person name="Wayne K.J."/>
            <person name="Tettelin H."/>
            <person name="Glass J.I."/>
            <person name="Rusch D."/>
            <person name="Podicherti R."/>
            <person name="Tsui H.-C.T."/>
            <person name="Winkler M.E."/>
        </authorList>
    </citation>
    <scope>NUCLEOTIDE SEQUENCE</scope>
</reference>
<proteinExistence type="predicted"/>
<accession>A0A382M2D2</accession>
<dbReference type="PANTHER" id="PTHR43584:SF8">
    <property type="entry name" value="N-ACETYLMURAMATE ALPHA-1-PHOSPHATE URIDYLYLTRANSFERASE"/>
    <property type="match status" value="1"/>
</dbReference>
<keyword evidence="1" id="KW-0808">Transferase</keyword>
<dbReference type="InterPro" id="IPR050065">
    <property type="entry name" value="GlmU-like"/>
</dbReference>
<dbReference type="Gene3D" id="3.90.550.10">
    <property type="entry name" value="Spore Coat Polysaccharide Biosynthesis Protein SpsA, Chain A"/>
    <property type="match status" value="1"/>
</dbReference>
<evidence type="ECO:0000256" key="1">
    <source>
        <dbReference type="ARBA" id="ARBA00022679"/>
    </source>
</evidence>
<protein>
    <recommendedName>
        <fullName evidence="4">MobA-like NTP transferase domain-containing protein</fullName>
    </recommendedName>
</protein>
<dbReference type="Pfam" id="PF12804">
    <property type="entry name" value="NTP_transf_3"/>
    <property type="match status" value="1"/>
</dbReference>
<keyword evidence="3" id="KW-0175">Coiled coil</keyword>
<dbReference type="InterPro" id="IPR025877">
    <property type="entry name" value="MobA-like_NTP_Trfase"/>
</dbReference>
<dbReference type="InterPro" id="IPR029044">
    <property type="entry name" value="Nucleotide-diphossugar_trans"/>
</dbReference>
<dbReference type="GO" id="GO:0016779">
    <property type="term" value="F:nucleotidyltransferase activity"/>
    <property type="evidence" value="ECO:0007669"/>
    <property type="project" value="UniProtKB-KW"/>
</dbReference>
<feature type="domain" description="MobA-like NTP transferase" evidence="4">
    <location>
        <begin position="3"/>
        <end position="121"/>
    </location>
</feature>
<evidence type="ECO:0000256" key="2">
    <source>
        <dbReference type="ARBA" id="ARBA00022695"/>
    </source>
</evidence>
<keyword evidence="2" id="KW-0548">Nucleotidyltransferase</keyword>
<dbReference type="EMBL" id="UINC01090830">
    <property type="protein sequence ID" value="SVC43109.1"/>
    <property type="molecule type" value="Genomic_DNA"/>
</dbReference>
<dbReference type="AlphaFoldDB" id="A0A382M2D2"/>
<feature type="non-terminal residue" evidence="5">
    <location>
        <position position="192"/>
    </location>
</feature>